<organism evidence="1">
    <name type="scientific">Escherichia coli</name>
    <dbReference type="NCBI Taxonomy" id="562"/>
    <lineage>
        <taxon>Bacteria</taxon>
        <taxon>Pseudomonadati</taxon>
        <taxon>Pseudomonadota</taxon>
        <taxon>Gammaproteobacteria</taxon>
        <taxon>Enterobacterales</taxon>
        <taxon>Enterobacteriaceae</taxon>
        <taxon>Escherichia</taxon>
    </lineage>
</organism>
<gene>
    <name evidence="1" type="ORF">GGB84_004698</name>
</gene>
<name>A0A765XBT1_ECOLX</name>
<evidence type="ECO:0000313" key="1">
    <source>
        <dbReference type="EMBL" id="HAG5772923.1"/>
    </source>
</evidence>
<reference evidence="1" key="2">
    <citation type="submission" date="2020-02" db="EMBL/GenBank/DDBJ databases">
        <authorList>
            <consortium name="NCBI Pathogen Detection Project"/>
        </authorList>
    </citation>
    <scope>NUCLEOTIDE SEQUENCE</scope>
    <source>
        <strain evidence="1">1839</strain>
    </source>
</reference>
<dbReference type="EMBL" id="DAAYTU010000050">
    <property type="protein sequence ID" value="HAG5772923.1"/>
    <property type="molecule type" value="Genomic_DNA"/>
</dbReference>
<proteinExistence type="predicted"/>
<accession>A0A765XBT1</accession>
<sequence>MPIVENIPDLSHWRTVQEFSITQAALLLAGIDPYDYPTLEHVRDNKHERWKMAWGLANGMVTAIRRGVLTPVECTSEIVEYDNWGNVCDIEYKRLTSAQLTDRAYEISKDKTLISRHSLYEWIKNESVDFARCPRLIPVKEVNPPAIIESSRQVINPDEYLCTYGHKSDGLEYVQDAIRELWSTYDPDDLQTAPTEHEVLEYLKKRGAGSNVARAVNLILRPEHLKRIGRRPKKQKVK</sequence>
<dbReference type="AlphaFoldDB" id="A0A765XBT1"/>
<protein>
    <submittedName>
        <fullName evidence="1">Uncharacterized protein</fullName>
    </submittedName>
</protein>
<comment type="caution">
    <text evidence="1">The sequence shown here is derived from an EMBL/GenBank/DDBJ whole genome shotgun (WGS) entry which is preliminary data.</text>
</comment>
<reference evidence="1" key="1">
    <citation type="journal article" date="2018" name="Genome Biol.">
        <title>SKESA: strategic k-mer extension for scrupulous assemblies.</title>
        <authorList>
            <person name="Souvorov A."/>
            <person name="Agarwala R."/>
            <person name="Lipman D.J."/>
        </authorList>
    </citation>
    <scope>NUCLEOTIDE SEQUENCE [LARGE SCALE GENOMIC DNA]</scope>
    <source>
        <strain evidence="1">1839</strain>
    </source>
</reference>